<dbReference type="STRING" id="1122189.SAMN02745165_01175"/>
<keyword evidence="3" id="KW-1185">Reference proteome</keyword>
<proteinExistence type="predicted"/>
<dbReference type="AlphaFoldDB" id="A0A1M6F721"/>
<evidence type="ECO:0000313" key="3">
    <source>
        <dbReference type="Proteomes" id="UP000184171"/>
    </source>
</evidence>
<evidence type="ECO:0008006" key="4">
    <source>
        <dbReference type="Google" id="ProtNLM"/>
    </source>
</evidence>
<reference evidence="2 3" key="1">
    <citation type="submission" date="2016-11" db="EMBL/GenBank/DDBJ databases">
        <authorList>
            <person name="Jaros S."/>
            <person name="Januszkiewicz K."/>
            <person name="Wedrychowicz H."/>
        </authorList>
    </citation>
    <scope>NUCLEOTIDE SEQUENCE [LARGE SCALE GENOMIC DNA]</scope>
    <source>
        <strain evidence="2 3">DSM 5091</strain>
    </source>
</reference>
<gene>
    <name evidence="2" type="ORF">SAMN02745165_01175</name>
</gene>
<feature type="region of interest" description="Disordered" evidence="1">
    <location>
        <begin position="31"/>
        <end position="59"/>
    </location>
</feature>
<name>A0A1M6F721_MALRU</name>
<dbReference type="RefSeq" id="WP_072906718.1">
    <property type="nucleotide sequence ID" value="NZ_FQZT01000003.1"/>
</dbReference>
<protein>
    <recommendedName>
        <fullName evidence="4">Motility protein</fullName>
    </recommendedName>
</protein>
<sequence length="59" mass="6415">MEVTGTSIASQEMQTNKLQAGYDALTKTMQKADQNAANEQQRMEVAQQTGKGLNIDVKA</sequence>
<dbReference type="EMBL" id="FQZT01000003">
    <property type="protein sequence ID" value="SHI93456.1"/>
    <property type="molecule type" value="Genomic_DNA"/>
</dbReference>
<evidence type="ECO:0000313" key="2">
    <source>
        <dbReference type="EMBL" id="SHI93456.1"/>
    </source>
</evidence>
<organism evidence="2 3">
    <name type="scientific">Malonomonas rubra DSM 5091</name>
    <dbReference type="NCBI Taxonomy" id="1122189"/>
    <lineage>
        <taxon>Bacteria</taxon>
        <taxon>Pseudomonadati</taxon>
        <taxon>Thermodesulfobacteriota</taxon>
        <taxon>Desulfuromonadia</taxon>
        <taxon>Desulfuromonadales</taxon>
        <taxon>Geopsychrobacteraceae</taxon>
        <taxon>Malonomonas</taxon>
    </lineage>
</organism>
<dbReference type="Proteomes" id="UP000184171">
    <property type="component" value="Unassembled WGS sequence"/>
</dbReference>
<evidence type="ECO:0000256" key="1">
    <source>
        <dbReference type="SAM" id="MobiDB-lite"/>
    </source>
</evidence>
<feature type="compositionally biased region" description="Polar residues" evidence="1">
    <location>
        <begin position="31"/>
        <end position="51"/>
    </location>
</feature>
<accession>A0A1M6F721</accession>